<evidence type="ECO:0000313" key="2">
    <source>
        <dbReference type="EMBL" id="KZV78536.1"/>
    </source>
</evidence>
<evidence type="ECO:0000256" key="1">
    <source>
        <dbReference type="SAM" id="MobiDB-lite"/>
    </source>
</evidence>
<evidence type="ECO:0000313" key="3">
    <source>
        <dbReference type="Proteomes" id="UP000077266"/>
    </source>
</evidence>
<name>A0A166MXQ0_EXIGL</name>
<feature type="compositionally biased region" description="Low complexity" evidence="1">
    <location>
        <begin position="20"/>
        <end position="36"/>
    </location>
</feature>
<keyword evidence="3" id="KW-1185">Reference proteome</keyword>
<sequence>MIKSDPEVFDDPNRPPSRPASALSDSGDSSDLGNLSDADDANWSGDEFGPPDEWISKRVARNIMRRDGFCCLVCGTAQRKNLLVLRLTAQHMGNFVTPQMTWLQTHKLLPAVYEGRNQRCGKHDDPLQSATRMRMPTNAAYGVLPRMTTGGEVRASRRRL</sequence>
<feature type="region of interest" description="Disordered" evidence="1">
    <location>
        <begin position="1"/>
        <end position="51"/>
    </location>
</feature>
<accession>A0A166MXQ0</accession>
<protein>
    <submittedName>
        <fullName evidence="2">Uncharacterized protein</fullName>
    </submittedName>
</protein>
<proteinExistence type="predicted"/>
<gene>
    <name evidence="2" type="ORF">EXIGLDRAFT_847449</name>
</gene>
<dbReference type="Proteomes" id="UP000077266">
    <property type="component" value="Unassembled WGS sequence"/>
</dbReference>
<organism evidence="2 3">
    <name type="scientific">Exidia glandulosa HHB12029</name>
    <dbReference type="NCBI Taxonomy" id="1314781"/>
    <lineage>
        <taxon>Eukaryota</taxon>
        <taxon>Fungi</taxon>
        <taxon>Dikarya</taxon>
        <taxon>Basidiomycota</taxon>
        <taxon>Agaricomycotina</taxon>
        <taxon>Agaricomycetes</taxon>
        <taxon>Auriculariales</taxon>
        <taxon>Exidiaceae</taxon>
        <taxon>Exidia</taxon>
    </lineage>
</organism>
<reference evidence="2 3" key="1">
    <citation type="journal article" date="2016" name="Mol. Biol. Evol.">
        <title>Comparative Genomics of Early-Diverging Mushroom-Forming Fungi Provides Insights into the Origins of Lignocellulose Decay Capabilities.</title>
        <authorList>
            <person name="Nagy L.G."/>
            <person name="Riley R."/>
            <person name="Tritt A."/>
            <person name="Adam C."/>
            <person name="Daum C."/>
            <person name="Floudas D."/>
            <person name="Sun H."/>
            <person name="Yadav J.S."/>
            <person name="Pangilinan J."/>
            <person name="Larsson K.H."/>
            <person name="Matsuura K."/>
            <person name="Barry K."/>
            <person name="Labutti K."/>
            <person name="Kuo R."/>
            <person name="Ohm R.A."/>
            <person name="Bhattacharya S.S."/>
            <person name="Shirouzu T."/>
            <person name="Yoshinaga Y."/>
            <person name="Martin F.M."/>
            <person name="Grigoriev I.V."/>
            <person name="Hibbett D.S."/>
        </authorList>
    </citation>
    <scope>NUCLEOTIDE SEQUENCE [LARGE SCALE GENOMIC DNA]</scope>
    <source>
        <strain evidence="2 3">HHB12029</strain>
    </source>
</reference>
<dbReference type="AlphaFoldDB" id="A0A166MXQ0"/>
<dbReference type="EMBL" id="KV426856">
    <property type="protein sequence ID" value="KZV78536.1"/>
    <property type="molecule type" value="Genomic_DNA"/>
</dbReference>
<dbReference type="InParanoid" id="A0A166MXQ0"/>